<evidence type="ECO:0000313" key="1">
    <source>
        <dbReference type="EMBL" id="EFX66394.1"/>
    </source>
</evidence>
<dbReference type="HOGENOM" id="CLU_2576250_0_0_1"/>
<sequence>MHGSMKTELIHFTMFMCTEIGMDCAGKGFNLHKQGMIVKDSDIGRRKLLLKFIQLAIVIFYRKMASSLSRDIRYPRIVESW</sequence>
<accession>E9HP87</accession>
<dbReference type="InParanoid" id="E9HP87"/>
<dbReference type="AlphaFoldDB" id="E9HP87"/>
<reference evidence="1 2" key="1">
    <citation type="journal article" date="2011" name="Science">
        <title>The ecoresponsive genome of Daphnia pulex.</title>
        <authorList>
            <person name="Colbourne J.K."/>
            <person name="Pfrender M.E."/>
            <person name="Gilbert D."/>
            <person name="Thomas W.K."/>
            <person name="Tucker A."/>
            <person name="Oakley T.H."/>
            <person name="Tokishita S."/>
            <person name="Aerts A."/>
            <person name="Arnold G.J."/>
            <person name="Basu M.K."/>
            <person name="Bauer D.J."/>
            <person name="Caceres C.E."/>
            <person name="Carmel L."/>
            <person name="Casola C."/>
            <person name="Choi J.H."/>
            <person name="Detter J.C."/>
            <person name="Dong Q."/>
            <person name="Dusheyko S."/>
            <person name="Eads B.D."/>
            <person name="Frohlich T."/>
            <person name="Geiler-Samerotte K.A."/>
            <person name="Gerlach D."/>
            <person name="Hatcher P."/>
            <person name="Jogdeo S."/>
            <person name="Krijgsveld J."/>
            <person name="Kriventseva E.V."/>
            <person name="Kultz D."/>
            <person name="Laforsch C."/>
            <person name="Lindquist E."/>
            <person name="Lopez J."/>
            <person name="Manak J.R."/>
            <person name="Muller J."/>
            <person name="Pangilinan J."/>
            <person name="Patwardhan R.P."/>
            <person name="Pitluck S."/>
            <person name="Pritham E.J."/>
            <person name="Rechtsteiner A."/>
            <person name="Rho M."/>
            <person name="Rogozin I.B."/>
            <person name="Sakarya O."/>
            <person name="Salamov A."/>
            <person name="Schaack S."/>
            <person name="Shapiro H."/>
            <person name="Shiga Y."/>
            <person name="Skalitzky C."/>
            <person name="Smith Z."/>
            <person name="Souvorov A."/>
            <person name="Sung W."/>
            <person name="Tang Z."/>
            <person name="Tsuchiya D."/>
            <person name="Tu H."/>
            <person name="Vos H."/>
            <person name="Wang M."/>
            <person name="Wolf Y.I."/>
            <person name="Yamagata H."/>
            <person name="Yamada T."/>
            <person name="Ye Y."/>
            <person name="Shaw J.R."/>
            <person name="Andrews J."/>
            <person name="Crease T.J."/>
            <person name="Tang H."/>
            <person name="Lucas S.M."/>
            <person name="Robertson H.M."/>
            <person name="Bork P."/>
            <person name="Koonin E.V."/>
            <person name="Zdobnov E.M."/>
            <person name="Grigoriev I.V."/>
            <person name="Lynch M."/>
            <person name="Boore J.L."/>
        </authorList>
    </citation>
    <scope>NUCLEOTIDE SEQUENCE [LARGE SCALE GENOMIC DNA]</scope>
</reference>
<evidence type="ECO:0000313" key="2">
    <source>
        <dbReference type="Proteomes" id="UP000000305"/>
    </source>
</evidence>
<dbReference type="Proteomes" id="UP000000305">
    <property type="component" value="Unassembled WGS sequence"/>
</dbReference>
<name>E9HP87_DAPPU</name>
<protein>
    <submittedName>
        <fullName evidence="1">Uncharacterized protein</fullName>
    </submittedName>
</protein>
<dbReference type="EMBL" id="GL732704">
    <property type="protein sequence ID" value="EFX66394.1"/>
    <property type="molecule type" value="Genomic_DNA"/>
</dbReference>
<gene>
    <name evidence="1" type="ORF">DAPPUDRAFT_263169</name>
</gene>
<dbReference type="KEGG" id="dpx:DAPPUDRAFT_263169"/>
<proteinExistence type="predicted"/>
<keyword evidence="2" id="KW-1185">Reference proteome</keyword>
<organism evidence="1 2">
    <name type="scientific">Daphnia pulex</name>
    <name type="common">Water flea</name>
    <dbReference type="NCBI Taxonomy" id="6669"/>
    <lineage>
        <taxon>Eukaryota</taxon>
        <taxon>Metazoa</taxon>
        <taxon>Ecdysozoa</taxon>
        <taxon>Arthropoda</taxon>
        <taxon>Crustacea</taxon>
        <taxon>Branchiopoda</taxon>
        <taxon>Diplostraca</taxon>
        <taxon>Cladocera</taxon>
        <taxon>Anomopoda</taxon>
        <taxon>Daphniidae</taxon>
        <taxon>Daphnia</taxon>
    </lineage>
</organism>